<dbReference type="GO" id="GO:0005576">
    <property type="term" value="C:extracellular region"/>
    <property type="evidence" value="ECO:0007669"/>
    <property type="project" value="InterPro"/>
</dbReference>
<sequence length="589" mass="65382">RVFHLFSKLQNALCSYTTDTLSYILTVKSFCENSSKWMLWRETELNLMMGIKDRTDQITKVTDAKNKGQVFLKHMKNMFTPAASIVNQYAKLEKELTDVLRDTLDGLNKLDCFVDAVEKLAVTSPHVFMENEMLCLPEDITLDDLQVVLLATAFISPLLLEFKNDNEEFFLPKLKNMEFLTCRLDKYIQTTKILCEKLEKSCSCHFSLKKTNNIKVNVHKGLSKDDIQKMLDHINLLDEIRWDQDFRMVFLFQPETGQDFVKEFTERQPRMLEFLQQLEETAVQLSRMHTGAKISSVAGSSVGLVGGVMSIVGLALIPVTFGASLALTMTGVGLGIASGVNSAVTIATEIGVNKTQNKKAGEFFQNFMEDVQSLQDCVDQVSNQIVERLNVAQLEDAVGREKVACTGRTVAKSIDLAAGVRLLKTKEVVSSVGKAVAQEGKLGQSISRMASDVPDIGQVAAKSSLALTKSARVGLFAVNALFVGLDIFIICKDSISLAKGSQSEAAQLISERVALWRSVMGSWQKIHKSLTKGLPAAEKKEAVLNTPFYMSACKKLTKILKLLLLLINSQLFYIFENKIFMSAECTASL</sequence>
<evidence type="ECO:0000256" key="1">
    <source>
        <dbReference type="ARBA" id="ARBA00010090"/>
    </source>
</evidence>
<keyword evidence="3" id="KW-1185">Reference proteome</keyword>
<dbReference type="Ensembl" id="ENSGWIT00000054323.1">
    <property type="protein sequence ID" value="ENSGWIP00000050292.1"/>
    <property type="gene ID" value="ENSGWIG00000024462.1"/>
</dbReference>
<proteinExistence type="inferred from homology"/>
<organism evidence="2 3">
    <name type="scientific">Gouania willdenowi</name>
    <name type="common">Blunt-snouted clingfish</name>
    <name type="synonym">Lepadogaster willdenowi</name>
    <dbReference type="NCBI Taxonomy" id="441366"/>
    <lineage>
        <taxon>Eukaryota</taxon>
        <taxon>Metazoa</taxon>
        <taxon>Chordata</taxon>
        <taxon>Craniata</taxon>
        <taxon>Vertebrata</taxon>
        <taxon>Euteleostomi</taxon>
        <taxon>Actinopterygii</taxon>
        <taxon>Neopterygii</taxon>
        <taxon>Teleostei</taxon>
        <taxon>Neoteleostei</taxon>
        <taxon>Acanthomorphata</taxon>
        <taxon>Ovalentaria</taxon>
        <taxon>Blenniimorphae</taxon>
        <taxon>Blenniiformes</taxon>
        <taxon>Gobiesocoidei</taxon>
        <taxon>Gobiesocidae</taxon>
        <taxon>Gobiesocinae</taxon>
        <taxon>Gouania</taxon>
    </lineage>
</organism>
<dbReference type="GO" id="GO:0008289">
    <property type="term" value="F:lipid binding"/>
    <property type="evidence" value="ECO:0007669"/>
    <property type="project" value="InterPro"/>
</dbReference>
<reference evidence="2" key="3">
    <citation type="submission" date="2025-09" db="UniProtKB">
        <authorList>
            <consortium name="Ensembl"/>
        </authorList>
    </citation>
    <scope>IDENTIFICATION</scope>
</reference>
<name>A0A8C5NEZ7_GOUWI</name>
<dbReference type="GO" id="GO:0016020">
    <property type="term" value="C:membrane"/>
    <property type="evidence" value="ECO:0007669"/>
    <property type="project" value="TreeGrafter"/>
</dbReference>
<dbReference type="InterPro" id="IPR008405">
    <property type="entry name" value="ApoL"/>
</dbReference>
<protein>
    <submittedName>
        <fullName evidence="2">Si:ch73-233k15.2</fullName>
    </submittedName>
</protein>
<comment type="similarity">
    <text evidence="1">Belongs to the apolipoprotein L family.</text>
</comment>
<dbReference type="AlphaFoldDB" id="A0A8C5NEZ7"/>
<reference evidence="2" key="1">
    <citation type="submission" date="2020-06" db="EMBL/GenBank/DDBJ databases">
        <authorList>
            <consortium name="Wellcome Sanger Institute Data Sharing"/>
        </authorList>
    </citation>
    <scope>NUCLEOTIDE SEQUENCE [LARGE SCALE GENOMIC DNA]</scope>
</reference>
<accession>A0A8C5NEZ7</accession>
<dbReference type="GO" id="GO:0006869">
    <property type="term" value="P:lipid transport"/>
    <property type="evidence" value="ECO:0007669"/>
    <property type="project" value="InterPro"/>
</dbReference>
<dbReference type="PANTHER" id="PTHR14096:SF57">
    <property type="entry name" value="APOLIPOPROTEIN L4"/>
    <property type="match status" value="1"/>
</dbReference>
<dbReference type="GO" id="GO:0042157">
    <property type="term" value="P:lipoprotein metabolic process"/>
    <property type="evidence" value="ECO:0007669"/>
    <property type="project" value="InterPro"/>
</dbReference>
<evidence type="ECO:0000313" key="3">
    <source>
        <dbReference type="Proteomes" id="UP000694680"/>
    </source>
</evidence>
<evidence type="ECO:0000313" key="2">
    <source>
        <dbReference type="Ensembl" id="ENSGWIP00000050292.1"/>
    </source>
</evidence>
<dbReference type="Proteomes" id="UP000694680">
    <property type="component" value="Chromosome 8"/>
</dbReference>
<dbReference type="Pfam" id="PF05461">
    <property type="entry name" value="ApoL"/>
    <property type="match status" value="1"/>
</dbReference>
<reference evidence="2" key="2">
    <citation type="submission" date="2025-08" db="UniProtKB">
        <authorList>
            <consortium name="Ensembl"/>
        </authorList>
    </citation>
    <scope>IDENTIFICATION</scope>
</reference>
<dbReference type="PANTHER" id="PTHR14096">
    <property type="entry name" value="APOLIPOPROTEIN L"/>
    <property type="match status" value="1"/>
</dbReference>